<keyword evidence="3" id="KW-1185">Reference proteome</keyword>
<evidence type="ECO:0000256" key="1">
    <source>
        <dbReference type="SAM" id="SignalP"/>
    </source>
</evidence>
<dbReference type="PANTHER" id="PTHR40855">
    <property type="entry name" value="DIOX_N DOMAIN-CONTAINING PROTEIN"/>
    <property type="match status" value="1"/>
</dbReference>
<dbReference type="Proteomes" id="UP000693970">
    <property type="component" value="Unassembled WGS sequence"/>
</dbReference>
<feature type="chain" id="PRO_5039912375" description="Fe2OG dioxygenase domain-containing protein" evidence="1">
    <location>
        <begin position="23"/>
        <end position="429"/>
    </location>
</feature>
<protein>
    <recommendedName>
        <fullName evidence="4">Fe2OG dioxygenase domain-containing protein</fullName>
    </recommendedName>
</protein>
<name>A0A9K3LNH7_9STRA</name>
<proteinExistence type="predicted"/>
<evidence type="ECO:0008006" key="4">
    <source>
        <dbReference type="Google" id="ProtNLM"/>
    </source>
</evidence>
<reference evidence="2" key="1">
    <citation type="journal article" date="2021" name="Sci. Rep.">
        <title>Diploid genomic architecture of Nitzschia inconspicua, an elite biomass production diatom.</title>
        <authorList>
            <person name="Oliver A."/>
            <person name="Podell S."/>
            <person name="Pinowska A."/>
            <person name="Traller J.C."/>
            <person name="Smith S.R."/>
            <person name="McClure R."/>
            <person name="Beliaev A."/>
            <person name="Bohutskyi P."/>
            <person name="Hill E.A."/>
            <person name="Rabines A."/>
            <person name="Zheng H."/>
            <person name="Allen L.Z."/>
            <person name="Kuo A."/>
            <person name="Grigoriev I.V."/>
            <person name="Allen A.E."/>
            <person name="Hazlebeck D."/>
            <person name="Allen E.E."/>
        </authorList>
    </citation>
    <scope>NUCLEOTIDE SEQUENCE</scope>
    <source>
        <strain evidence="2">Hildebrandi</strain>
    </source>
</reference>
<reference evidence="2" key="2">
    <citation type="submission" date="2021-04" db="EMBL/GenBank/DDBJ databases">
        <authorList>
            <person name="Podell S."/>
        </authorList>
    </citation>
    <scope>NUCLEOTIDE SEQUENCE</scope>
    <source>
        <strain evidence="2">Hildebrandi</strain>
    </source>
</reference>
<sequence length="429" mass="46967">MKIGLFVFVLFSRWLLLPLASASSSLPVYTPVRLSYQNLIREDAKQHVDTDVFLAALQEVGMVSITDVPSWNKQAFFQELEGCIDTLQTASHVFPDGTDVTEAVAARLNNLIVDAKGVSLPVLENVSGKRSYNMQQVINEGEHLEHVHCFYHRSTDSDVVVDSTTKNGPASTTIDWHTDQGLLLAFTPGQRYGTATNGFYIQLADGSAVEVEFDVEQDDVVIMLGDGVHQYVNPAWEKDTERLDLLRAVPHALQMPVGDSDENDVAPRIWYGRMVLPPPQALHPSSTKTFEEVRASMINKDPEALLLGCASRHQVARELAEGDDEGGDGCSSNTSYYCWHECMNYTDYDYSPEICESRSLSLGCVNGEGYLWVDTIHDPAFALGCVNMSVAEFAEVPSPAPSASAVQARMLFAAVVGLLASVSLLLAGL</sequence>
<dbReference type="PANTHER" id="PTHR40855:SF1">
    <property type="entry name" value="CLAVAMINATE SYNTHASE-LIKE PROTEIN"/>
    <property type="match status" value="1"/>
</dbReference>
<evidence type="ECO:0000313" key="3">
    <source>
        <dbReference type="Proteomes" id="UP000693970"/>
    </source>
</evidence>
<dbReference type="OrthoDB" id="47739at2759"/>
<keyword evidence="1" id="KW-0732">Signal</keyword>
<gene>
    <name evidence="2" type="ORF">IV203_026992</name>
</gene>
<accession>A0A9K3LNH7</accession>
<feature type="signal peptide" evidence="1">
    <location>
        <begin position="1"/>
        <end position="22"/>
    </location>
</feature>
<comment type="caution">
    <text evidence="2">The sequence shown here is derived from an EMBL/GenBank/DDBJ whole genome shotgun (WGS) entry which is preliminary data.</text>
</comment>
<organism evidence="2 3">
    <name type="scientific">Nitzschia inconspicua</name>
    <dbReference type="NCBI Taxonomy" id="303405"/>
    <lineage>
        <taxon>Eukaryota</taxon>
        <taxon>Sar</taxon>
        <taxon>Stramenopiles</taxon>
        <taxon>Ochrophyta</taxon>
        <taxon>Bacillariophyta</taxon>
        <taxon>Bacillariophyceae</taxon>
        <taxon>Bacillariophycidae</taxon>
        <taxon>Bacillariales</taxon>
        <taxon>Bacillariaceae</taxon>
        <taxon>Nitzschia</taxon>
    </lineage>
</organism>
<dbReference type="EMBL" id="JAGRRH010000010">
    <property type="protein sequence ID" value="KAG7363631.1"/>
    <property type="molecule type" value="Genomic_DNA"/>
</dbReference>
<dbReference type="AlphaFoldDB" id="A0A9K3LNH7"/>
<evidence type="ECO:0000313" key="2">
    <source>
        <dbReference type="EMBL" id="KAG7363631.1"/>
    </source>
</evidence>